<proteinExistence type="predicted"/>
<dbReference type="OrthoDB" id="6593433at2759"/>
<keyword evidence="1" id="KW-0547">Nucleotide-binding</keyword>
<dbReference type="GO" id="GO:0016887">
    <property type="term" value="F:ATP hydrolysis activity"/>
    <property type="evidence" value="ECO:0007669"/>
    <property type="project" value="InterPro"/>
</dbReference>
<dbReference type="Gene3D" id="3.40.50.300">
    <property type="entry name" value="P-loop containing nucleotide triphosphate hydrolases"/>
    <property type="match status" value="2"/>
</dbReference>
<dbReference type="FunFam" id="3.40.50.300:FF:000144">
    <property type="entry name" value="ATP-binding cassette sub-family E member 1"/>
    <property type="match status" value="1"/>
</dbReference>
<dbReference type="InterPro" id="IPR003593">
    <property type="entry name" value="AAA+_ATPase"/>
</dbReference>
<dbReference type="STRING" id="1314781.A0A165B8L1"/>
<dbReference type="SMART" id="SM00382">
    <property type="entry name" value="AAA"/>
    <property type="match status" value="1"/>
</dbReference>
<dbReference type="NCBIfam" id="NF009945">
    <property type="entry name" value="PRK13409.1"/>
    <property type="match status" value="1"/>
</dbReference>
<dbReference type="InterPro" id="IPR027417">
    <property type="entry name" value="P-loop_NTPase"/>
</dbReference>
<dbReference type="PROSITE" id="PS00211">
    <property type="entry name" value="ABC_TRANSPORTER_1"/>
    <property type="match status" value="1"/>
</dbReference>
<dbReference type="FunCoup" id="A0A165B8L1">
    <property type="interactions" value="880"/>
</dbReference>
<dbReference type="PANTHER" id="PTHR19248">
    <property type="entry name" value="ATP-BINDING TRANSPORT PROTEIN-RELATED"/>
    <property type="match status" value="1"/>
</dbReference>
<feature type="domain" description="ABC transporter" evidence="3">
    <location>
        <begin position="154"/>
        <end position="376"/>
    </location>
</feature>
<protein>
    <submittedName>
        <fullName evidence="4">p-loop containing nucleoside triphosphate hydrolase protein</fullName>
    </submittedName>
</protein>
<dbReference type="Pfam" id="PF00005">
    <property type="entry name" value="ABC_tran"/>
    <property type="match status" value="2"/>
</dbReference>
<name>A0A165B8L1_EXIGL</name>
<dbReference type="InterPro" id="IPR003439">
    <property type="entry name" value="ABC_transporter-like_ATP-bd"/>
</dbReference>
<sequence>MLDSRPERDNKEEIVEALQLREVLTREVQQLSGGELQRFAIAMSCIRKVDVYMFDEPSSYLDIKQRLEAAKVIRSLLTPDCYVIAVEHDLSVLDYLSDFVCCLYGKPSMYGVVTMPFSVREGINIFLDGFIPTENLRFREDSLSFKMVETAEELIVDKTRRYAYPSMTKTLGGFKLTVQAGEFTDSEIIVMLGENGTGKTTFVRLLAGDTPDVEVDKQSWAFSLKPQTISPKFPGTVRMLLLKQIKAAFMHPQFNTDVMKPMAIEAIIDQDVKTLSGGELQRVAIVLCLGKPNVSLYLIDEPSSFLDSEQRIIASKVIKRFILHAKKTAFIIEHDFIMATYLADRVIVFEGQPAVTATATPPQTLLSGMNKFLSSLEITFRRDPTNYRPRVNKLNSVKDREQKTSGNYFFLEE</sequence>
<evidence type="ECO:0000313" key="4">
    <source>
        <dbReference type="EMBL" id="KZV80070.1"/>
    </source>
</evidence>
<dbReference type="EMBL" id="KV426525">
    <property type="protein sequence ID" value="KZV80070.1"/>
    <property type="molecule type" value="Genomic_DNA"/>
</dbReference>
<dbReference type="InterPro" id="IPR013283">
    <property type="entry name" value="RLI1"/>
</dbReference>
<evidence type="ECO:0000313" key="5">
    <source>
        <dbReference type="Proteomes" id="UP000077266"/>
    </source>
</evidence>
<evidence type="ECO:0000256" key="1">
    <source>
        <dbReference type="ARBA" id="ARBA00022741"/>
    </source>
</evidence>
<dbReference type="Proteomes" id="UP000077266">
    <property type="component" value="Unassembled WGS sequence"/>
</dbReference>
<evidence type="ECO:0000259" key="3">
    <source>
        <dbReference type="PROSITE" id="PS50893"/>
    </source>
</evidence>
<keyword evidence="5" id="KW-1185">Reference proteome</keyword>
<evidence type="ECO:0000256" key="2">
    <source>
        <dbReference type="ARBA" id="ARBA00022840"/>
    </source>
</evidence>
<dbReference type="PROSITE" id="PS50893">
    <property type="entry name" value="ABC_TRANSPORTER_2"/>
    <property type="match status" value="1"/>
</dbReference>
<keyword evidence="2" id="KW-0067">ATP-binding</keyword>
<keyword evidence="4" id="KW-0378">Hydrolase</keyword>
<accession>A0A165B8L1</accession>
<reference evidence="4 5" key="1">
    <citation type="journal article" date="2016" name="Mol. Biol. Evol.">
        <title>Comparative Genomics of Early-Diverging Mushroom-Forming Fungi Provides Insights into the Origins of Lignocellulose Decay Capabilities.</title>
        <authorList>
            <person name="Nagy L.G."/>
            <person name="Riley R."/>
            <person name="Tritt A."/>
            <person name="Adam C."/>
            <person name="Daum C."/>
            <person name="Floudas D."/>
            <person name="Sun H."/>
            <person name="Yadav J.S."/>
            <person name="Pangilinan J."/>
            <person name="Larsson K.H."/>
            <person name="Matsuura K."/>
            <person name="Barry K."/>
            <person name="Labutti K."/>
            <person name="Kuo R."/>
            <person name="Ohm R.A."/>
            <person name="Bhattacharya S.S."/>
            <person name="Shirouzu T."/>
            <person name="Yoshinaga Y."/>
            <person name="Martin F.M."/>
            <person name="Grigoriev I.V."/>
            <person name="Hibbett D.S."/>
        </authorList>
    </citation>
    <scope>NUCLEOTIDE SEQUENCE [LARGE SCALE GENOMIC DNA]</scope>
    <source>
        <strain evidence="4 5">HHB12029</strain>
    </source>
</reference>
<organism evidence="4 5">
    <name type="scientific">Exidia glandulosa HHB12029</name>
    <dbReference type="NCBI Taxonomy" id="1314781"/>
    <lineage>
        <taxon>Eukaryota</taxon>
        <taxon>Fungi</taxon>
        <taxon>Dikarya</taxon>
        <taxon>Basidiomycota</taxon>
        <taxon>Agaricomycotina</taxon>
        <taxon>Agaricomycetes</taxon>
        <taxon>Auriculariales</taxon>
        <taxon>Exidiaceae</taxon>
        <taxon>Exidia</taxon>
    </lineage>
</organism>
<gene>
    <name evidence="4" type="ORF">EXIGLDRAFT_436536</name>
</gene>
<dbReference type="AlphaFoldDB" id="A0A165B8L1"/>
<dbReference type="GO" id="GO:0005524">
    <property type="term" value="F:ATP binding"/>
    <property type="evidence" value="ECO:0007669"/>
    <property type="project" value="UniProtKB-KW"/>
</dbReference>
<dbReference type="InterPro" id="IPR017871">
    <property type="entry name" value="ABC_transporter-like_CS"/>
</dbReference>
<dbReference type="InParanoid" id="A0A165B8L1"/>
<dbReference type="SUPFAM" id="SSF52540">
    <property type="entry name" value="P-loop containing nucleoside triphosphate hydrolases"/>
    <property type="match status" value="2"/>
</dbReference>